<reference evidence="7 8" key="1">
    <citation type="submission" date="2019-02" db="EMBL/GenBank/DDBJ databases">
        <title>Deep-cultivation of Planctomycetes and their phenomic and genomic characterization uncovers novel biology.</title>
        <authorList>
            <person name="Wiegand S."/>
            <person name="Jogler M."/>
            <person name="Boedeker C."/>
            <person name="Pinto D."/>
            <person name="Vollmers J."/>
            <person name="Rivas-Marin E."/>
            <person name="Kohn T."/>
            <person name="Peeters S.H."/>
            <person name="Heuer A."/>
            <person name="Rast P."/>
            <person name="Oberbeckmann S."/>
            <person name="Bunk B."/>
            <person name="Jeske O."/>
            <person name="Meyerdierks A."/>
            <person name="Storesund J.E."/>
            <person name="Kallscheuer N."/>
            <person name="Luecker S."/>
            <person name="Lage O.M."/>
            <person name="Pohl T."/>
            <person name="Merkel B.J."/>
            <person name="Hornburger P."/>
            <person name="Mueller R.-W."/>
            <person name="Bruemmer F."/>
            <person name="Labrenz M."/>
            <person name="Spormann A.M."/>
            <person name="Op den Camp H."/>
            <person name="Overmann J."/>
            <person name="Amann R."/>
            <person name="Jetten M.S.M."/>
            <person name="Mascher T."/>
            <person name="Medema M.H."/>
            <person name="Devos D.P."/>
            <person name="Kaster A.-K."/>
            <person name="Ovreas L."/>
            <person name="Rohde M."/>
            <person name="Galperin M.Y."/>
            <person name="Jogler C."/>
        </authorList>
    </citation>
    <scope>NUCLEOTIDE SEQUENCE [LARGE SCALE GENOMIC DNA]</scope>
    <source>
        <strain evidence="7 8">V22</strain>
    </source>
</reference>
<evidence type="ECO:0000256" key="4">
    <source>
        <dbReference type="ARBA" id="ARBA00023163"/>
    </source>
</evidence>
<proteinExistence type="inferred from homology"/>
<organism evidence="7 8">
    <name type="scientific">Calycomorphotria hydatis</name>
    <dbReference type="NCBI Taxonomy" id="2528027"/>
    <lineage>
        <taxon>Bacteria</taxon>
        <taxon>Pseudomonadati</taxon>
        <taxon>Planctomycetota</taxon>
        <taxon>Planctomycetia</taxon>
        <taxon>Planctomycetales</taxon>
        <taxon>Planctomycetaceae</taxon>
        <taxon>Calycomorphotria</taxon>
    </lineage>
</organism>
<feature type="compositionally biased region" description="Basic and acidic residues" evidence="5">
    <location>
        <begin position="8"/>
        <end position="21"/>
    </location>
</feature>
<dbReference type="Proteomes" id="UP000319976">
    <property type="component" value="Chromosome"/>
</dbReference>
<dbReference type="Pfam" id="PF07638">
    <property type="entry name" value="Sigma70_ECF"/>
    <property type="match status" value="1"/>
</dbReference>
<dbReference type="PANTHER" id="PTHR43133:SF39">
    <property type="entry name" value="SIMILAR TO RNA POLYMERASE SIGMA-E FACTOR"/>
    <property type="match status" value="1"/>
</dbReference>
<evidence type="ECO:0000256" key="3">
    <source>
        <dbReference type="ARBA" id="ARBA00023082"/>
    </source>
</evidence>
<dbReference type="NCBIfam" id="TIGR02937">
    <property type="entry name" value="sigma70-ECF"/>
    <property type="match status" value="1"/>
</dbReference>
<dbReference type="Gene3D" id="1.10.1740.10">
    <property type="match status" value="1"/>
</dbReference>
<gene>
    <name evidence="7" type="ORF">V22_27860</name>
</gene>
<dbReference type="KEGG" id="chya:V22_27860"/>
<evidence type="ECO:0000259" key="6">
    <source>
        <dbReference type="Pfam" id="PF07638"/>
    </source>
</evidence>
<feature type="domain" description="RNA polymerase sigma-70 ECF-like HTH" evidence="6">
    <location>
        <begin position="60"/>
        <end position="250"/>
    </location>
</feature>
<dbReference type="EMBL" id="CP036316">
    <property type="protein sequence ID" value="QDT65531.1"/>
    <property type="molecule type" value="Genomic_DNA"/>
</dbReference>
<dbReference type="InterPro" id="IPR013324">
    <property type="entry name" value="RNA_pol_sigma_r3/r4-like"/>
</dbReference>
<dbReference type="Gene3D" id="1.10.10.10">
    <property type="entry name" value="Winged helix-like DNA-binding domain superfamily/Winged helix DNA-binding domain"/>
    <property type="match status" value="1"/>
</dbReference>
<feature type="region of interest" description="Disordered" evidence="5">
    <location>
        <begin position="1"/>
        <end position="21"/>
    </location>
</feature>
<keyword evidence="8" id="KW-1185">Reference proteome</keyword>
<keyword evidence="2" id="KW-0805">Transcription regulation</keyword>
<evidence type="ECO:0000313" key="7">
    <source>
        <dbReference type="EMBL" id="QDT65531.1"/>
    </source>
</evidence>
<dbReference type="GO" id="GO:0016987">
    <property type="term" value="F:sigma factor activity"/>
    <property type="evidence" value="ECO:0007669"/>
    <property type="project" value="UniProtKB-KW"/>
</dbReference>
<keyword evidence="3" id="KW-0731">Sigma factor</keyword>
<accession>A0A517TAY1</accession>
<dbReference type="SUPFAM" id="SSF88946">
    <property type="entry name" value="Sigma2 domain of RNA polymerase sigma factors"/>
    <property type="match status" value="1"/>
</dbReference>
<sequence length="258" mass="29886">MSQSTHSYQEDHLRGEHKDCGTDQSKVLSISVGALIGITEFAPFSLRDRPLSIDSGTISDLEHWLDRLRQHDPAAREELIRRTMHRVERLTRKIKADFPRVGRWEQTEDVSQIALLKLYEALEATPIESPLHYFRLAAQKIRQTLIDFTRQYQGPRGLDRHHHSHLGEIGNNSVSNTLGEQGGVTYDPARLSQWSEMHHIIDNLSAESREMFDLIYYHDLSRDDAAELLELSERQVKRRWRHAKEELASKFDATEILS</sequence>
<dbReference type="AlphaFoldDB" id="A0A517TAY1"/>
<dbReference type="InterPro" id="IPR039425">
    <property type="entry name" value="RNA_pol_sigma-70-like"/>
</dbReference>
<protein>
    <submittedName>
        <fullName evidence="7">RNA polymerase sigma factor</fullName>
    </submittedName>
</protein>
<keyword evidence="4" id="KW-0804">Transcription</keyword>
<name>A0A517TAY1_9PLAN</name>
<dbReference type="InterPro" id="IPR013325">
    <property type="entry name" value="RNA_pol_sigma_r2"/>
</dbReference>
<dbReference type="InterPro" id="IPR036388">
    <property type="entry name" value="WH-like_DNA-bd_sf"/>
</dbReference>
<evidence type="ECO:0000256" key="5">
    <source>
        <dbReference type="SAM" id="MobiDB-lite"/>
    </source>
</evidence>
<dbReference type="SUPFAM" id="SSF88659">
    <property type="entry name" value="Sigma3 and sigma4 domains of RNA polymerase sigma factors"/>
    <property type="match status" value="1"/>
</dbReference>
<comment type="similarity">
    <text evidence="1">Belongs to the sigma-70 factor family. ECF subfamily.</text>
</comment>
<dbReference type="GO" id="GO:0006352">
    <property type="term" value="P:DNA-templated transcription initiation"/>
    <property type="evidence" value="ECO:0007669"/>
    <property type="project" value="InterPro"/>
</dbReference>
<dbReference type="InterPro" id="IPR014284">
    <property type="entry name" value="RNA_pol_sigma-70_dom"/>
</dbReference>
<dbReference type="InterPro" id="IPR053812">
    <property type="entry name" value="HTH_Sigma70_ECF-like"/>
</dbReference>
<dbReference type="PANTHER" id="PTHR43133">
    <property type="entry name" value="RNA POLYMERASE ECF-TYPE SIGMA FACTO"/>
    <property type="match status" value="1"/>
</dbReference>
<evidence type="ECO:0000256" key="1">
    <source>
        <dbReference type="ARBA" id="ARBA00010641"/>
    </source>
</evidence>
<evidence type="ECO:0000313" key="8">
    <source>
        <dbReference type="Proteomes" id="UP000319976"/>
    </source>
</evidence>
<evidence type="ECO:0000256" key="2">
    <source>
        <dbReference type="ARBA" id="ARBA00023015"/>
    </source>
</evidence>